<comment type="caution">
    <text evidence="3">The sequence shown here is derived from an EMBL/GenBank/DDBJ whole genome shotgun (WGS) entry which is preliminary data.</text>
</comment>
<evidence type="ECO:0000313" key="4">
    <source>
        <dbReference type="Proteomes" id="UP000540506"/>
    </source>
</evidence>
<dbReference type="InterPro" id="IPR050229">
    <property type="entry name" value="GlpE_sulfurtransferase"/>
</dbReference>
<reference evidence="3 4" key="1">
    <citation type="submission" date="2020-08" db="EMBL/GenBank/DDBJ databases">
        <title>Sequencing the genomes of 1000 actinobacteria strains.</title>
        <authorList>
            <person name="Klenk H.-P."/>
        </authorList>
    </citation>
    <scope>NUCLEOTIDE SEQUENCE [LARGE SCALE GENOMIC DNA]</scope>
    <source>
        <strain evidence="3 4">DSM 41654</strain>
    </source>
</reference>
<dbReference type="GO" id="GO:0016740">
    <property type="term" value="F:transferase activity"/>
    <property type="evidence" value="ECO:0007669"/>
    <property type="project" value="UniProtKB-KW"/>
</dbReference>
<gene>
    <name evidence="3" type="ORF">FHR34_003409</name>
</gene>
<dbReference type="RefSeq" id="WP_184936368.1">
    <property type="nucleotide sequence ID" value="NZ_JACHJV010000001.1"/>
</dbReference>
<dbReference type="PANTHER" id="PTHR43031:SF1">
    <property type="entry name" value="PYRIDINE NUCLEOTIDE-DISULPHIDE OXIDOREDUCTASE"/>
    <property type="match status" value="1"/>
</dbReference>
<dbReference type="SMART" id="SM00450">
    <property type="entry name" value="RHOD"/>
    <property type="match status" value="1"/>
</dbReference>
<dbReference type="CDD" id="cd06257">
    <property type="entry name" value="DnaJ"/>
    <property type="match status" value="1"/>
</dbReference>
<feature type="region of interest" description="Disordered" evidence="1">
    <location>
        <begin position="287"/>
        <end position="315"/>
    </location>
</feature>
<organism evidence="3 4">
    <name type="scientific">Kitasatospora kifunensis</name>
    <name type="common">Streptomyces kifunensis</name>
    <dbReference type="NCBI Taxonomy" id="58351"/>
    <lineage>
        <taxon>Bacteria</taxon>
        <taxon>Bacillati</taxon>
        <taxon>Actinomycetota</taxon>
        <taxon>Actinomycetes</taxon>
        <taxon>Kitasatosporales</taxon>
        <taxon>Streptomycetaceae</taxon>
        <taxon>Kitasatospora</taxon>
    </lineage>
</organism>
<evidence type="ECO:0000256" key="1">
    <source>
        <dbReference type="SAM" id="MobiDB-lite"/>
    </source>
</evidence>
<dbReference type="PANTHER" id="PTHR43031">
    <property type="entry name" value="FAD-DEPENDENT OXIDOREDUCTASE"/>
    <property type="match status" value="1"/>
</dbReference>
<evidence type="ECO:0000313" key="3">
    <source>
        <dbReference type="EMBL" id="MBB4924416.1"/>
    </source>
</evidence>
<evidence type="ECO:0000259" key="2">
    <source>
        <dbReference type="PROSITE" id="PS50206"/>
    </source>
</evidence>
<keyword evidence="4" id="KW-1185">Reference proteome</keyword>
<dbReference type="CDD" id="cd00158">
    <property type="entry name" value="RHOD"/>
    <property type="match status" value="1"/>
</dbReference>
<sequence length="422" mass="46017">MSPVRWTDPERQRLEERVAATELAWLTLEVDVETLRVEIDNFALIHHERLGPLYARIDELEALIAEAVAARTGDAEDLRRAVDARRLVAELPDLDALFDSVRQAEERVAAAAAENLDPDGQQPPGESVGAEEQPRKVRPGKEAQRLYRELARRAHPDLSTDPAEQQRRSVFIARANEAYARGDASELAALTEEWSTAPEAAPDLAAPERGDWLLQRLDWLSARIAELATEQVRLEGTAMGSLLALAPGDPDQLLAELAEQLLAKAAAQQEELARLLVQEQGIGAAADRVDNGAPTPSAEPSANHRPSPHQESPSMFQQIPTVQVATVPADAVLIDVREQDEWDAGHAEGALHIPIGDFVARLGEVPDAPLYVVCRVGGRSAQVVQYLVGQQRQAFNVDGGMFAWEQAGRPMVSSSGEEAYVL</sequence>
<proteinExistence type="predicted"/>
<dbReference type="InterPro" id="IPR001623">
    <property type="entry name" value="DnaJ_domain"/>
</dbReference>
<protein>
    <submittedName>
        <fullName evidence="3">Rhodanese-related sulfurtransferase</fullName>
    </submittedName>
</protein>
<dbReference type="EMBL" id="JACHJV010000001">
    <property type="protein sequence ID" value="MBB4924416.1"/>
    <property type="molecule type" value="Genomic_DNA"/>
</dbReference>
<dbReference type="Gene3D" id="3.40.250.10">
    <property type="entry name" value="Rhodanese-like domain"/>
    <property type="match status" value="1"/>
</dbReference>
<feature type="region of interest" description="Disordered" evidence="1">
    <location>
        <begin position="113"/>
        <end position="142"/>
    </location>
</feature>
<keyword evidence="3" id="KW-0808">Transferase</keyword>
<dbReference type="Proteomes" id="UP000540506">
    <property type="component" value="Unassembled WGS sequence"/>
</dbReference>
<dbReference type="PROSITE" id="PS50206">
    <property type="entry name" value="RHODANESE_3"/>
    <property type="match status" value="1"/>
</dbReference>
<dbReference type="InterPro" id="IPR001763">
    <property type="entry name" value="Rhodanese-like_dom"/>
</dbReference>
<dbReference type="AlphaFoldDB" id="A0A7W7R3W4"/>
<feature type="domain" description="Rhodanese" evidence="2">
    <location>
        <begin position="327"/>
        <end position="413"/>
    </location>
</feature>
<feature type="compositionally biased region" description="Basic and acidic residues" evidence="1">
    <location>
        <begin position="132"/>
        <end position="142"/>
    </location>
</feature>
<name>A0A7W7R3W4_KITKI</name>
<dbReference type="InterPro" id="IPR036873">
    <property type="entry name" value="Rhodanese-like_dom_sf"/>
</dbReference>
<accession>A0A7W7R3W4</accession>
<dbReference type="Pfam" id="PF00581">
    <property type="entry name" value="Rhodanese"/>
    <property type="match status" value="1"/>
</dbReference>
<dbReference type="SUPFAM" id="SSF52821">
    <property type="entry name" value="Rhodanese/Cell cycle control phosphatase"/>
    <property type="match status" value="1"/>
</dbReference>